<name>A0A2N5ZBD7_MUIH1</name>
<accession>A0A2N5ZBD7</accession>
<keyword evidence="1" id="KW-0802">TPR repeat</keyword>
<dbReference type="InterPro" id="IPR019734">
    <property type="entry name" value="TPR_rpt"/>
</dbReference>
<evidence type="ECO:0000256" key="1">
    <source>
        <dbReference type="PROSITE-ProRule" id="PRU00339"/>
    </source>
</evidence>
<gene>
    <name evidence="3" type="ORF">C0601_11560</name>
</gene>
<sequence>MKKKMLIDIISYLEEFIYRNKNSHESILTLAHFYYLQGNKDNFFKNIDLFIKSSKNKNLGDLEKLYVNDESFEIVLQEELYSNIENNYKQNDWDEEFIEKCILFSKGLDEEYYLKPYFLCELLINNKKKEFEQAIISQIIEDYPSSKWELTGLNIYTKGLLKRSVMDFDSKEDKLSFLDKSKEDFIFFLTKYNADDRAQQNIFSFIDILKGEKLYDEVLKILARISDIVKGESAKLRIFYEMGIVYFLTGKKNKAIQIFSDFFANFETSRELLEIKFKAAIFLKEKGLYKNSYLIFKDIGERFKTSSWAILCSKNILEIARMFFDENDYKEAIFFLDEVLKLKNNRDDVSSALYFKAKSCENLAEDSFSYDEKKRFSKDADYLYKKIVKNYNDNHNILSNIPSKYLEEKKGKRLKLDLGYIFFVFIIIVITTFVLLKLI</sequence>
<keyword evidence="2" id="KW-0472">Membrane</keyword>
<dbReference type="Proteomes" id="UP000234857">
    <property type="component" value="Unassembled WGS sequence"/>
</dbReference>
<feature type="transmembrane region" description="Helical" evidence="2">
    <location>
        <begin position="418"/>
        <end position="436"/>
    </location>
</feature>
<dbReference type="AlphaFoldDB" id="A0A2N5ZBD7"/>
<evidence type="ECO:0000313" key="4">
    <source>
        <dbReference type="Proteomes" id="UP000234857"/>
    </source>
</evidence>
<comment type="caution">
    <text evidence="3">The sequence shown here is derived from an EMBL/GenBank/DDBJ whole genome shotgun (WGS) entry which is preliminary data.</text>
</comment>
<dbReference type="SUPFAM" id="SSF48452">
    <property type="entry name" value="TPR-like"/>
    <property type="match status" value="1"/>
</dbReference>
<keyword evidence="2" id="KW-1133">Transmembrane helix</keyword>
<organism evidence="3 4">
    <name type="scientific">Muiribacterium halophilum</name>
    <dbReference type="NCBI Taxonomy" id="2053465"/>
    <lineage>
        <taxon>Bacteria</taxon>
        <taxon>Candidatus Muiribacteriota</taxon>
        <taxon>Candidatus Muiribacteriia</taxon>
        <taxon>Candidatus Muiribacteriales</taxon>
        <taxon>Candidatus Muiribacteriaceae</taxon>
        <taxon>Candidatus Muiribacterium</taxon>
    </lineage>
</organism>
<evidence type="ECO:0000313" key="3">
    <source>
        <dbReference type="EMBL" id="PLX15991.1"/>
    </source>
</evidence>
<dbReference type="EMBL" id="PKTG01000123">
    <property type="protein sequence ID" value="PLX15991.1"/>
    <property type="molecule type" value="Genomic_DNA"/>
</dbReference>
<feature type="repeat" description="TPR" evidence="1">
    <location>
        <begin position="313"/>
        <end position="346"/>
    </location>
</feature>
<evidence type="ECO:0000256" key="2">
    <source>
        <dbReference type="SAM" id="Phobius"/>
    </source>
</evidence>
<keyword evidence="2" id="KW-0812">Transmembrane</keyword>
<dbReference type="InterPro" id="IPR011990">
    <property type="entry name" value="TPR-like_helical_dom_sf"/>
</dbReference>
<dbReference type="PROSITE" id="PS50005">
    <property type="entry name" value="TPR"/>
    <property type="match status" value="1"/>
</dbReference>
<protein>
    <recommendedName>
        <fullName evidence="5">Tetratricopeptide repeat protein</fullName>
    </recommendedName>
</protein>
<reference evidence="3 4" key="1">
    <citation type="submission" date="2017-11" db="EMBL/GenBank/DDBJ databases">
        <title>Genome-resolved metagenomics identifies genetic mobility, metabolic interactions, and unexpected diversity in perchlorate-reducing communities.</title>
        <authorList>
            <person name="Barnum T.P."/>
            <person name="Figueroa I.A."/>
            <person name="Carlstrom C.I."/>
            <person name="Lucas L.N."/>
            <person name="Engelbrektson A.L."/>
            <person name="Coates J.D."/>
        </authorList>
    </citation>
    <scope>NUCLEOTIDE SEQUENCE [LARGE SCALE GENOMIC DNA]</scope>
    <source>
        <strain evidence="3">BM706</strain>
    </source>
</reference>
<dbReference type="Gene3D" id="1.25.40.10">
    <property type="entry name" value="Tetratricopeptide repeat domain"/>
    <property type="match status" value="1"/>
</dbReference>
<evidence type="ECO:0008006" key="5">
    <source>
        <dbReference type="Google" id="ProtNLM"/>
    </source>
</evidence>
<proteinExistence type="predicted"/>